<dbReference type="Gene3D" id="1.10.10.10">
    <property type="entry name" value="Winged helix-like DNA-binding domain superfamily/Winged helix DNA-binding domain"/>
    <property type="match status" value="1"/>
</dbReference>
<gene>
    <name evidence="2" type="ORF">A2912_01490</name>
</gene>
<sequence>MAARRSRLELVFDILLSIQNKGGKIKPTHLMYKSNLSHKLLNSYLEELIEKGLVNVEEEFVKKRDGPLKTVVITEKGLGFLAEFRRMREFTDAFGL</sequence>
<dbReference type="Proteomes" id="UP000178122">
    <property type="component" value="Unassembled WGS sequence"/>
</dbReference>
<dbReference type="SUPFAM" id="SSF46785">
    <property type="entry name" value="Winged helix' DNA-binding domain"/>
    <property type="match status" value="1"/>
</dbReference>
<evidence type="ECO:0000313" key="2">
    <source>
        <dbReference type="EMBL" id="OGY55457.1"/>
    </source>
</evidence>
<feature type="domain" description="ArnR1-like winged helix-turn-helix" evidence="1">
    <location>
        <begin position="4"/>
        <end position="90"/>
    </location>
</feature>
<evidence type="ECO:0000313" key="3">
    <source>
        <dbReference type="Proteomes" id="UP000178122"/>
    </source>
</evidence>
<dbReference type="Pfam" id="PF14947">
    <property type="entry name" value="HTH_45"/>
    <property type="match status" value="1"/>
</dbReference>
<dbReference type="EMBL" id="MHIN01000015">
    <property type="protein sequence ID" value="OGY55457.1"/>
    <property type="molecule type" value="Genomic_DNA"/>
</dbReference>
<protein>
    <recommendedName>
        <fullName evidence="1">ArnR1-like winged helix-turn-helix domain-containing protein</fullName>
    </recommendedName>
</protein>
<dbReference type="InterPro" id="IPR036390">
    <property type="entry name" value="WH_DNA-bd_sf"/>
</dbReference>
<accession>A0A1G1YVN0</accession>
<organism evidence="2 3">
    <name type="scientific">Candidatus Buchananbacteria bacterium RIFCSPLOWO2_01_FULL_40_23b</name>
    <dbReference type="NCBI Taxonomy" id="1797544"/>
    <lineage>
        <taxon>Bacteria</taxon>
        <taxon>Candidatus Buchananiibacteriota</taxon>
    </lineage>
</organism>
<name>A0A1G1YVN0_9BACT</name>
<proteinExistence type="predicted"/>
<dbReference type="InterPro" id="IPR038723">
    <property type="entry name" value="ArnR1-like_HTH"/>
</dbReference>
<dbReference type="AlphaFoldDB" id="A0A1G1YVN0"/>
<comment type="caution">
    <text evidence="2">The sequence shown here is derived from an EMBL/GenBank/DDBJ whole genome shotgun (WGS) entry which is preliminary data.</text>
</comment>
<evidence type="ECO:0000259" key="1">
    <source>
        <dbReference type="Pfam" id="PF14947"/>
    </source>
</evidence>
<reference evidence="2 3" key="1">
    <citation type="journal article" date="2016" name="Nat. Commun.">
        <title>Thousands of microbial genomes shed light on interconnected biogeochemical processes in an aquifer system.</title>
        <authorList>
            <person name="Anantharaman K."/>
            <person name="Brown C.T."/>
            <person name="Hug L.A."/>
            <person name="Sharon I."/>
            <person name="Castelle C.J."/>
            <person name="Probst A.J."/>
            <person name="Thomas B.C."/>
            <person name="Singh A."/>
            <person name="Wilkins M.J."/>
            <person name="Karaoz U."/>
            <person name="Brodie E.L."/>
            <person name="Williams K.H."/>
            <person name="Hubbard S.S."/>
            <person name="Banfield J.F."/>
        </authorList>
    </citation>
    <scope>NUCLEOTIDE SEQUENCE [LARGE SCALE GENOMIC DNA]</scope>
</reference>
<dbReference type="InterPro" id="IPR036388">
    <property type="entry name" value="WH-like_DNA-bd_sf"/>
</dbReference>